<dbReference type="PANTHER" id="PTHR33420:SF3">
    <property type="entry name" value="FIMBRIAL SUBUNIT ELFA"/>
    <property type="match status" value="1"/>
</dbReference>
<dbReference type="SUPFAM" id="SSF49401">
    <property type="entry name" value="Bacterial adhesins"/>
    <property type="match status" value="1"/>
</dbReference>
<comment type="similarity">
    <text evidence="2">Belongs to the fimbrial protein family.</text>
</comment>
<protein>
    <submittedName>
        <fullName evidence="5">Type 1 fimbrial protein</fullName>
    </submittedName>
</protein>
<evidence type="ECO:0000313" key="6">
    <source>
        <dbReference type="Proteomes" id="UP000596176"/>
    </source>
</evidence>
<evidence type="ECO:0000256" key="1">
    <source>
        <dbReference type="ARBA" id="ARBA00004561"/>
    </source>
</evidence>
<dbReference type="Gene3D" id="2.60.40.1090">
    <property type="entry name" value="Fimbrial-type adhesion domain"/>
    <property type="match status" value="1"/>
</dbReference>
<evidence type="ECO:0000256" key="4">
    <source>
        <dbReference type="ARBA" id="ARBA00023263"/>
    </source>
</evidence>
<evidence type="ECO:0000256" key="2">
    <source>
        <dbReference type="ARBA" id="ARBA00006671"/>
    </source>
</evidence>
<dbReference type="Proteomes" id="UP000596176">
    <property type="component" value="Chromosome"/>
</dbReference>
<dbReference type="GO" id="GO:0043709">
    <property type="term" value="P:cell adhesion involved in single-species biofilm formation"/>
    <property type="evidence" value="ECO:0007669"/>
    <property type="project" value="TreeGrafter"/>
</dbReference>
<dbReference type="InterPro" id="IPR008966">
    <property type="entry name" value="Adhesion_dom_sf"/>
</dbReference>
<comment type="subcellular location">
    <subcellularLocation>
        <location evidence="1">Fimbrium</location>
    </subcellularLocation>
</comment>
<dbReference type="PANTHER" id="PTHR33420">
    <property type="entry name" value="FIMBRIAL SUBUNIT ELFA-RELATED"/>
    <property type="match status" value="1"/>
</dbReference>
<accession>A0A7U0NB41</accession>
<dbReference type="EMBL" id="CP068391">
    <property type="protein sequence ID" value="QQX55872.1"/>
    <property type="molecule type" value="Genomic_DNA"/>
</dbReference>
<reference evidence="5 6" key="1">
    <citation type="submission" date="2021-01" db="EMBL/GenBank/DDBJ databases">
        <title>Chromosome sequence of Serratia proteamaculans strain 94 rif-r, isolated from spoiled beef.</title>
        <authorList>
            <person name="Zaytseva Y.V."/>
            <person name="Iablokov S.N."/>
            <person name="Klyukina A."/>
        </authorList>
    </citation>
    <scope>NUCLEOTIDE SEQUENCE [LARGE SCALE GENOMIC DNA]</scope>
    <source>
        <strain evidence="5 6">94 rif-r</strain>
    </source>
</reference>
<gene>
    <name evidence="5" type="ORF">JKX24_03845</name>
</gene>
<keyword evidence="4" id="KW-0281">Fimbrium</keyword>
<name>A0A7U0NB41_SERPR</name>
<sequence>MYAGVPAAQAAPTASAGHGSVSMTGAIIDTACAIDIGSRAQAILLPTLPVGQLIREGQGPTHPFAIRLVNCTLSRPDPRLPDWQTFQVTFDGPADGARFRISGAAHGLALQIADGNGRVALPGVALPLQAVKPGTLVLPYTLRLVGNAQRLQPGDYRAAVRFKLDYY</sequence>
<dbReference type="GO" id="GO:0009289">
    <property type="term" value="C:pilus"/>
    <property type="evidence" value="ECO:0007669"/>
    <property type="project" value="UniProtKB-SubCell"/>
</dbReference>
<evidence type="ECO:0000313" key="5">
    <source>
        <dbReference type="EMBL" id="QQX55872.1"/>
    </source>
</evidence>
<proteinExistence type="inferred from homology"/>
<organism evidence="5 6">
    <name type="scientific">Serratia proteamaculans</name>
    <dbReference type="NCBI Taxonomy" id="28151"/>
    <lineage>
        <taxon>Bacteria</taxon>
        <taxon>Pseudomonadati</taxon>
        <taxon>Pseudomonadota</taxon>
        <taxon>Gammaproteobacteria</taxon>
        <taxon>Enterobacterales</taxon>
        <taxon>Yersiniaceae</taxon>
        <taxon>Serratia</taxon>
    </lineage>
</organism>
<dbReference type="AlphaFoldDB" id="A0A7U0NB41"/>
<keyword evidence="3" id="KW-0732">Signal</keyword>
<dbReference type="InterPro" id="IPR050263">
    <property type="entry name" value="Bact_Fimbrial_Adh_Pro"/>
</dbReference>
<evidence type="ECO:0000256" key="3">
    <source>
        <dbReference type="ARBA" id="ARBA00022729"/>
    </source>
</evidence>
<dbReference type="InterPro" id="IPR036937">
    <property type="entry name" value="Adhesion_dom_fimbrial_sf"/>
</dbReference>